<reference evidence="1" key="1">
    <citation type="journal article" date="2020" name="Fungal Divers.">
        <title>Resolving the Mortierellaceae phylogeny through synthesis of multi-gene phylogenetics and phylogenomics.</title>
        <authorList>
            <person name="Vandepol N."/>
            <person name="Liber J."/>
            <person name="Desiro A."/>
            <person name="Na H."/>
            <person name="Kennedy M."/>
            <person name="Barry K."/>
            <person name="Grigoriev I.V."/>
            <person name="Miller A.N."/>
            <person name="O'Donnell K."/>
            <person name="Stajich J.E."/>
            <person name="Bonito G."/>
        </authorList>
    </citation>
    <scope>NUCLEOTIDE SEQUENCE</scope>
    <source>
        <strain evidence="1">MES-2147</strain>
    </source>
</reference>
<name>A0A9P6ILD7_9FUNG</name>
<protein>
    <submittedName>
        <fullName evidence="1">Uncharacterized protein</fullName>
    </submittedName>
</protein>
<accession>A0A9P6ILD7</accession>
<evidence type="ECO:0000313" key="1">
    <source>
        <dbReference type="EMBL" id="KAF9937109.1"/>
    </source>
</evidence>
<dbReference type="EMBL" id="JAAAHW010009717">
    <property type="protein sequence ID" value="KAF9937109.1"/>
    <property type="molecule type" value="Genomic_DNA"/>
</dbReference>
<dbReference type="Proteomes" id="UP000749646">
    <property type="component" value="Unassembled WGS sequence"/>
</dbReference>
<evidence type="ECO:0000313" key="2">
    <source>
        <dbReference type="Proteomes" id="UP000749646"/>
    </source>
</evidence>
<organism evidence="1 2">
    <name type="scientific">Modicella reniformis</name>
    <dbReference type="NCBI Taxonomy" id="1440133"/>
    <lineage>
        <taxon>Eukaryota</taxon>
        <taxon>Fungi</taxon>
        <taxon>Fungi incertae sedis</taxon>
        <taxon>Mucoromycota</taxon>
        <taxon>Mortierellomycotina</taxon>
        <taxon>Mortierellomycetes</taxon>
        <taxon>Mortierellales</taxon>
        <taxon>Mortierellaceae</taxon>
        <taxon>Modicella</taxon>
    </lineage>
</organism>
<sequence length="115" mass="11433">MIGTVIEIETVTTTMTDVARARDPAVLTMINATLGKAAVVETIAIETAVGIEAIVTVAIVIAVTTAIVAAACRVAKGVDVEAVVNAAPGAIVKEIGLIGITIGQIEIAQSGALGP</sequence>
<dbReference type="AlphaFoldDB" id="A0A9P6ILD7"/>
<gene>
    <name evidence="1" type="ORF">BGZ65_001804</name>
</gene>
<proteinExistence type="predicted"/>
<keyword evidence="2" id="KW-1185">Reference proteome</keyword>
<comment type="caution">
    <text evidence="1">The sequence shown here is derived from an EMBL/GenBank/DDBJ whole genome shotgun (WGS) entry which is preliminary data.</text>
</comment>